<feature type="compositionally biased region" description="Basic and acidic residues" evidence="1">
    <location>
        <begin position="1072"/>
        <end position="1087"/>
    </location>
</feature>
<proteinExistence type="predicted"/>
<feature type="compositionally biased region" description="Polar residues" evidence="1">
    <location>
        <begin position="930"/>
        <end position="942"/>
    </location>
</feature>
<organism evidence="4">
    <name type="scientific">Metarhizium acridum (strain CQMa 102)</name>
    <dbReference type="NCBI Taxonomy" id="655827"/>
    <lineage>
        <taxon>Eukaryota</taxon>
        <taxon>Fungi</taxon>
        <taxon>Dikarya</taxon>
        <taxon>Ascomycota</taxon>
        <taxon>Pezizomycotina</taxon>
        <taxon>Sordariomycetes</taxon>
        <taxon>Hypocreomycetidae</taxon>
        <taxon>Hypocreales</taxon>
        <taxon>Clavicipitaceae</taxon>
        <taxon>Metarhizium</taxon>
    </lineage>
</organism>
<dbReference type="eggNOG" id="ENOG502RMT4">
    <property type="taxonomic scope" value="Eukaryota"/>
</dbReference>
<name>E9EBN4_METAQ</name>
<feature type="compositionally biased region" description="Basic and acidic residues" evidence="1">
    <location>
        <begin position="491"/>
        <end position="507"/>
    </location>
</feature>
<dbReference type="EMBL" id="GL698541">
    <property type="protein sequence ID" value="EFY86684.1"/>
    <property type="molecule type" value="Genomic_DNA"/>
</dbReference>
<keyword evidence="4" id="KW-1185">Reference proteome</keyword>
<accession>E9EBN4</accession>
<feature type="region of interest" description="Disordered" evidence="1">
    <location>
        <begin position="920"/>
        <end position="1249"/>
    </location>
</feature>
<evidence type="ECO:0000313" key="3">
    <source>
        <dbReference type="EMBL" id="EFY86684.1"/>
    </source>
</evidence>
<gene>
    <name evidence="3" type="ORF">MAC_07282</name>
</gene>
<feature type="transmembrane region" description="Helical" evidence="2">
    <location>
        <begin position="77"/>
        <end position="100"/>
    </location>
</feature>
<keyword evidence="2" id="KW-1133">Transmembrane helix</keyword>
<feature type="compositionally biased region" description="Polar residues" evidence="1">
    <location>
        <begin position="1100"/>
        <end position="1113"/>
    </location>
</feature>
<feature type="region of interest" description="Disordered" evidence="1">
    <location>
        <begin position="475"/>
        <end position="520"/>
    </location>
</feature>
<feature type="compositionally biased region" description="Polar residues" evidence="1">
    <location>
        <begin position="1221"/>
        <end position="1232"/>
    </location>
</feature>
<reference evidence="3 4" key="1">
    <citation type="journal article" date="2011" name="PLoS Genet.">
        <title>Genome sequencing and comparative transcriptomics of the model entomopathogenic fungi Metarhizium anisopliae and M. acridum.</title>
        <authorList>
            <person name="Gao Q."/>
            <person name="Jin K."/>
            <person name="Ying S.H."/>
            <person name="Zhang Y."/>
            <person name="Xiao G."/>
            <person name="Shang Y."/>
            <person name="Duan Z."/>
            <person name="Hu X."/>
            <person name="Xie X.Q."/>
            <person name="Zhou G."/>
            <person name="Peng G."/>
            <person name="Luo Z."/>
            <person name="Huang W."/>
            <person name="Wang B."/>
            <person name="Fang W."/>
            <person name="Wang S."/>
            <person name="Zhong Y."/>
            <person name="Ma L.J."/>
            <person name="St Leger R.J."/>
            <person name="Zhao G.P."/>
            <person name="Pei Y."/>
            <person name="Feng M.G."/>
            <person name="Xia Y."/>
            <person name="Wang C."/>
        </authorList>
    </citation>
    <scope>NUCLEOTIDE SEQUENCE [LARGE SCALE GENOMIC DNA]</scope>
    <source>
        <strain evidence="3 4">CQMa 102</strain>
    </source>
</reference>
<evidence type="ECO:0000313" key="4">
    <source>
        <dbReference type="Proteomes" id="UP000002499"/>
    </source>
</evidence>
<feature type="transmembrane region" description="Helical" evidence="2">
    <location>
        <begin position="43"/>
        <end position="65"/>
    </location>
</feature>
<evidence type="ECO:0000256" key="2">
    <source>
        <dbReference type="SAM" id="Phobius"/>
    </source>
</evidence>
<dbReference type="InParanoid" id="E9EBN4"/>
<feature type="compositionally biased region" description="Polar residues" evidence="1">
    <location>
        <begin position="1141"/>
        <end position="1154"/>
    </location>
</feature>
<sequence>MMWDEESSMFDEVMGIDQLLNSLYMDQPTETLPRRNLPGEEELSLGALLLQVLLAAVIRFSWLLWRLSMSIWILLYYPYIRCLLNIRIPFFVGLTAWLVLLTDHDPLSFTTRGRPAGVWFTSADLYQLWYWFAAPILCRTVYHFPSLLRDIHAKAAQDFNDAIEVDIGLSEYVIECYKPTPPQSVSDYAFRLLLREIHLDRVDANIDNPEYDRKSRTLLPRVESNAHLGWDKYSEVLDKRKQRRAACHKGPVVHRLRLGPDGQLAADTDGKRETPNILIVEYSHTDEPNPVHLLEWTLQKMRKTGTKLNDLPVPSTGGRVLTDDLGERCGPNNECIKASGISSPSLTVETSVDKGAKFLSSTEIPDDQKQQTEYVRASEELELSLIDVDDDVENELTADCCGKKEHVDSPEALLTTDEEMRSGPITLKTEHTQTEDIVAARGTAAEEHWRVSEMDLDMLDGLPNDVQILPSAEAQLTPNPTEQQQPILEENYSKSRYGSEETYRSPEKGPVSTGDHQTDSDEFSYAAQKPVSPTAENDFALRSAPLALGNERDVVEIIKPQEMRMAIQMQLPFTSEPEPTAEDLPLTVDDGCDSFENEVSKKIEDDANFKINASVLTEIISQSKSRSDSNDKEKDEAFFPLWEQITQEDGDQAMADFLEPEFQEESDEMNIDSQEDCDMFDELHPDVFRSEEWCPHENTIAMDIDDMEDLAMDTGDMEDANSQQEIEMVHVSGPETLDMQTPGVADRWVHVTLAGISDEQPAAYTMSQQMQTPIDSCHLMKAMEIADSDPLKSQAKLESAEAAVMGKNDTVSRGSRVADLNDEKNIFSGNGDEKEIMSAVRNTEIHESQGPRKIFHSLDTSISLVSATRPNEAGFERVDGKTSFDFEEIQCQEDEKLERELVAAYNAEFGTQNVLGALEESESEENISSHNCKSLSNGSVSNDELVEAGPSTNSSDRPDNPVRFHGDDARGKKCYKTHKDGETETDDQELPCPQRGKVGDIAAESQSQIPPIAPRTSRRLDHDEPDQAPQPFSQASSGFSLVRKSTSEQKGRENPVQVPKEYGDESSSTESDTPKEPKDKAYRKLVDPEVMGRPVLPSGSVINSTTLQASTHTSEPDQDAPAHLRIDGLNSPAGNLMHVGSPSQLIADPSTSTILGAKSSGPSETGRLEKVKNTYMKAKRRPPRLFHDKTGRAPSTPHGTRSIGSIERDEQLKSSDGMKSLNRQYSTSTQTAEGMGKTDHRRPIKVIPI</sequence>
<dbReference type="HOGENOM" id="CLU_265919_0_0_1"/>
<dbReference type="Proteomes" id="UP000002499">
    <property type="component" value="Unassembled WGS sequence"/>
</dbReference>
<feature type="compositionally biased region" description="Basic residues" evidence="1">
    <location>
        <begin position="1239"/>
        <end position="1249"/>
    </location>
</feature>
<feature type="compositionally biased region" description="Basic and acidic residues" evidence="1">
    <location>
        <begin position="956"/>
        <end position="982"/>
    </location>
</feature>
<feature type="compositionally biased region" description="Polar residues" evidence="1">
    <location>
        <begin position="475"/>
        <end position="486"/>
    </location>
</feature>
<keyword evidence="2" id="KW-0812">Transmembrane</keyword>
<dbReference type="AlphaFoldDB" id="E9EBN4"/>
<feature type="compositionally biased region" description="Polar residues" evidence="1">
    <location>
        <begin position="1030"/>
        <end position="1039"/>
    </location>
</feature>
<protein>
    <submittedName>
        <fullName evidence="3">Uncharacterized protein</fullName>
    </submittedName>
</protein>
<dbReference type="OMA" id="IECYKPT"/>
<keyword evidence="2" id="KW-0472">Membrane</keyword>
<dbReference type="OrthoDB" id="4939982at2759"/>
<evidence type="ECO:0000256" key="1">
    <source>
        <dbReference type="SAM" id="MobiDB-lite"/>
    </source>
</evidence>